<comment type="caution">
    <text evidence="4">The sequence shown here is derived from an EMBL/GenBank/DDBJ whole genome shotgun (WGS) entry which is preliminary data.</text>
</comment>
<keyword evidence="1" id="KW-0472">Membrane</keyword>
<sequence length="729" mass="80316">MNIRLLSIGVGLCRGFCLAGVASLFWATSGGSSQAAQLEPPLTETAQMAGLRYLDANGQPQYNLPLHSEVKMQVAGLTNRVMLTQTFVNNSEDWIDGSYMFPLPNNAAVDSMQLLIGEHKIEGQILQKKLAKKRFDEAKQQGKRASLVEQLRPNIFTTAVANLAPGEHLSVTISYQQQVDYQDGVFSFRFPMLVNPRYTPPQIFADSQARPSHGEAGFNWSFTSLLQQPKLNASTGQLKQQLQLLQHSAEQYARGADSRGLSLDLNINLNPGFELARLDSLYHKMTSLTRSDGSIDIQVENTLPNKDFVLSWQPIVGARPEAALYTQRGRSHSPAESAAQHDYALLMLMPPQEQAAEALELARELILVIDTSGSMSGQSISQAREALHEALSGLSAKDRFNIIEFNSYVRAMATQLLAVNASNMRRARAFVNSLHADGGTQMYPAIEAALARTGQAESSPDVLRQVIFITDGAVSNEQALFDLIRNDLADSRFFTIGIGSAPNSHFMQRAAELGKGTFSYIGKQSEVKQQITELFNKIAHPVVKDIRLQFADGTVPEYWPVNIPDLYLGQPVMVSMKIPSGSQQQVVVSGEIQGQYWQRSLNLRSSQRSAGLDLLWARQYIAALELHKTAADESRVEQQVLALALKYHLVSSQTSLVAVDVTAHKPQGIDSRQQRIASGMPEGWLRPAMLPQTATSSRLSLLLGALLTLLSLLVYYLTRYTSLAQRFAA</sequence>
<dbReference type="Pfam" id="PF13768">
    <property type="entry name" value="VWA_3"/>
    <property type="match status" value="1"/>
</dbReference>
<dbReference type="NCBIfam" id="TIGR03788">
    <property type="entry name" value="marine_srt_targ"/>
    <property type="match status" value="1"/>
</dbReference>
<evidence type="ECO:0000259" key="3">
    <source>
        <dbReference type="PROSITE" id="PS51468"/>
    </source>
</evidence>
<name>A0ABQ1I4M3_9ALTE</name>
<reference evidence="5" key="1">
    <citation type="journal article" date="2019" name="Int. J. Syst. Evol. Microbiol.">
        <title>The Global Catalogue of Microorganisms (GCM) 10K type strain sequencing project: providing services to taxonomists for standard genome sequencing and annotation.</title>
        <authorList>
            <consortium name="The Broad Institute Genomics Platform"/>
            <consortium name="The Broad Institute Genome Sequencing Center for Infectious Disease"/>
            <person name="Wu L."/>
            <person name="Ma J."/>
        </authorList>
    </citation>
    <scope>NUCLEOTIDE SEQUENCE [LARGE SCALE GENOMIC DNA]</scope>
    <source>
        <strain evidence="5">CGMCC 1.10131</strain>
    </source>
</reference>
<dbReference type="InterPro" id="IPR022440">
    <property type="entry name" value="CHP03788"/>
</dbReference>
<dbReference type="EMBL" id="BMDY01000022">
    <property type="protein sequence ID" value="GGB16299.1"/>
    <property type="molecule type" value="Genomic_DNA"/>
</dbReference>
<feature type="domain" description="VIT" evidence="3">
    <location>
        <begin position="49"/>
        <end position="177"/>
    </location>
</feature>
<evidence type="ECO:0000313" key="4">
    <source>
        <dbReference type="EMBL" id="GGB16299.1"/>
    </source>
</evidence>
<dbReference type="SMART" id="SM00609">
    <property type="entry name" value="VIT"/>
    <property type="match status" value="1"/>
</dbReference>
<dbReference type="SMART" id="SM00327">
    <property type="entry name" value="VWA"/>
    <property type="match status" value="1"/>
</dbReference>
<feature type="transmembrane region" description="Helical" evidence="1">
    <location>
        <begin position="699"/>
        <end position="717"/>
    </location>
</feature>
<dbReference type="InterPro" id="IPR036465">
    <property type="entry name" value="vWFA_dom_sf"/>
</dbReference>
<dbReference type="InterPro" id="IPR002035">
    <property type="entry name" value="VWF_A"/>
</dbReference>
<dbReference type="Proteomes" id="UP000651977">
    <property type="component" value="Unassembled WGS sequence"/>
</dbReference>
<keyword evidence="1" id="KW-0812">Transmembrane</keyword>
<keyword evidence="1" id="KW-1133">Transmembrane helix</keyword>
<dbReference type="Pfam" id="PF08487">
    <property type="entry name" value="VIT"/>
    <property type="match status" value="1"/>
</dbReference>
<proteinExistence type="predicted"/>
<dbReference type="PANTHER" id="PTHR45737:SF6">
    <property type="entry name" value="VON WILLEBRAND FACTOR A DOMAIN-CONTAINING PROTEIN 5A"/>
    <property type="match status" value="1"/>
</dbReference>
<dbReference type="PROSITE" id="PS50234">
    <property type="entry name" value="VWFA"/>
    <property type="match status" value="1"/>
</dbReference>
<dbReference type="SUPFAM" id="SSF53300">
    <property type="entry name" value="vWA-like"/>
    <property type="match status" value="1"/>
</dbReference>
<keyword evidence="5" id="KW-1185">Reference proteome</keyword>
<evidence type="ECO:0000256" key="1">
    <source>
        <dbReference type="SAM" id="Phobius"/>
    </source>
</evidence>
<dbReference type="Gene3D" id="3.40.50.410">
    <property type="entry name" value="von Willebrand factor, type A domain"/>
    <property type="match status" value="1"/>
</dbReference>
<protein>
    <submittedName>
        <fullName evidence="4">Marine proteobacterial sortase target protein</fullName>
    </submittedName>
</protein>
<dbReference type="InterPro" id="IPR013694">
    <property type="entry name" value="VIT"/>
</dbReference>
<dbReference type="RefSeq" id="WP_055731992.1">
    <property type="nucleotide sequence ID" value="NZ_BMDY01000022.1"/>
</dbReference>
<feature type="domain" description="VWFA" evidence="2">
    <location>
        <begin position="364"/>
        <end position="538"/>
    </location>
</feature>
<gene>
    <name evidence="4" type="ORF">GCM10007414_32180</name>
</gene>
<accession>A0ABQ1I4M3</accession>
<evidence type="ECO:0000313" key="5">
    <source>
        <dbReference type="Proteomes" id="UP000651977"/>
    </source>
</evidence>
<evidence type="ECO:0000259" key="2">
    <source>
        <dbReference type="PROSITE" id="PS50234"/>
    </source>
</evidence>
<dbReference type="PANTHER" id="PTHR45737">
    <property type="entry name" value="VON WILLEBRAND FACTOR A DOMAIN-CONTAINING PROTEIN 5A"/>
    <property type="match status" value="1"/>
</dbReference>
<organism evidence="4 5">
    <name type="scientific">Agarivorans gilvus</name>
    <dbReference type="NCBI Taxonomy" id="680279"/>
    <lineage>
        <taxon>Bacteria</taxon>
        <taxon>Pseudomonadati</taxon>
        <taxon>Pseudomonadota</taxon>
        <taxon>Gammaproteobacteria</taxon>
        <taxon>Alteromonadales</taxon>
        <taxon>Alteromonadaceae</taxon>
        <taxon>Agarivorans</taxon>
    </lineage>
</organism>
<dbReference type="PROSITE" id="PS51468">
    <property type="entry name" value="VIT"/>
    <property type="match status" value="1"/>
</dbReference>